<accession>A0AAD7HUC2</accession>
<protein>
    <submittedName>
        <fullName evidence="2">Uncharacterized protein</fullName>
    </submittedName>
</protein>
<organism evidence="2 3">
    <name type="scientific">Mycena metata</name>
    <dbReference type="NCBI Taxonomy" id="1033252"/>
    <lineage>
        <taxon>Eukaryota</taxon>
        <taxon>Fungi</taxon>
        <taxon>Dikarya</taxon>
        <taxon>Basidiomycota</taxon>
        <taxon>Agaricomycotina</taxon>
        <taxon>Agaricomycetes</taxon>
        <taxon>Agaricomycetidae</taxon>
        <taxon>Agaricales</taxon>
        <taxon>Marasmiineae</taxon>
        <taxon>Mycenaceae</taxon>
        <taxon>Mycena</taxon>
    </lineage>
</organism>
<feature type="signal peptide" evidence="1">
    <location>
        <begin position="1"/>
        <end position="17"/>
    </location>
</feature>
<name>A0AAD7HUC2_9AGAR</name>
<dbReference type="AlphaFoldDB" id="A0AAD7HUC2"/>
<keyword evidence="3" id="KW-1185">Reference proteome</keyword>
<proteinExistence type="predicted"/>
<dbReference type="Proteomes" id="UP001215598">
    <property type="component" value="Unassembled WGS sequence"/>
</dbReference>
<feature type="chain" id="PRO_5042097989" evidence="1">
    <location>
        <begin position="18"/>
        <end position="153"/>
    </location>
</feature>
<evidence type="ECO:0000256" key="1">
    <source>
        <dbReference type="SAM" id="SignalP"/>
    </source>
</evidence>
<reference evidence="2" key="1">
    <citation type="submission" date="2023-03" db="EMBL/GenBank/DDBJ databases">
        <title>Massive genome expansion in bonnet fungi (Mycena s.s.) driven by repeated elements and novel gene families across ecological guilds.</title>
        <authorList>
            <consortium name="Lawrence Berkeley National Laboratory"/>
            <person name="Harder C.B."/>
            <person name="Miyauchi S."/>
            <person name="Viragh M."/>
            <person name="Kuo A."/>
            <person name="Thoen E."/>
            <person name="Andreopoulos B."/>
            <person name="Lu D."/>
            <person name="Skrede I."/>
            <person name="Drula E."/>
            <person name="Henrissat B."/>
            <person name="Morin E."/>
            <person name="Kohler A."/>
            <person name="Barry K."/>
            <person name="LaButti K."/>
            <person name="Morin E."/>
            <person name="Salamov A."/>
            <person name="Lipzen A."/>
            <person name="Mereny Z."/>
            <person name="Hegedus B."/>
            <person name="Baldrian P."/>
            <person name="Stursova M."/>
            <person name="Weitz H."/>
            <person name="Taylor A."/>
            <person name="Grigoriev I.V."/>
            <person name="Nagy L.G."/>
            <person name="Martin F."/>
            <person name="Kauserud H."/>
        </authorList>
    </citation>
    <scope>NUCLEOTIDE SEQUENCE</scope>
    <source>
        <strain evidence="2">CBHHK182m</strain>
    </source>
</reference>
<comment type="caution">
    <text evidence="2">The sequence shown here is derived from an EMBL/GenBank/DDBJ whole genome shotgun (WGS) entry which is preliminary data.</text>
</comment>
<gene>
    <name evidence="2" type="ORF">B0H16DRAFT_242024</name>
</gene>
<dbReference type="EMBL" id="JARKIB010000172">
    <property type="protein sequence ID" value="KAJ7728505.1"/>
    <property type="molecule type" value="Genomic_DNA"/>
</dbReference>
<evidence type="ECO:0000313" key="2">
    <source>
        <dbReference type="EMBL" id="KAJ7728505.1"/>
    </source>
</evidence>
<sequence>MPALRFALLWETGLAVGGLLPRVKTGIGVVVLSAMQLESISGGLVQTRMASVYRDIAVAIQSVSFTVPPRSPSPHRRIESVSRGRCAAARTWSLSSWGYGLSVARGCWRRGRGGRRRTRMWMCLSKPHTTSGAFAFRGLLYYISPDRDTYPRS</sequence>
<keyword evidence="1" id="KW-0732">Signal</keyword>
<evidence type="ECO:0000313" key="3">
    <source>
        <dbReference type="Proteomes" id="UP001215598"/>
    </source>
</evidence>